<reference evidence="2 3" key="1">
    <citation type="submission" date="2021-06" db="EMBL/GenBank/DDBJ databases">
        <authorList>
            <person name="Palmer J.M."/>
        </authorList>
    </citation>
    <scope>NUCLEOTIDE SEQUENCE [LARGE SCALE GENOMIC DNA]</scope>
    <source>
        <strain evidence="2 3">GA_2019</strain>
        <tissue evidence="2">Muscle</tissue>
    </source>
</reference>
<dbReference type="Proteomes" id="UP001476798">
    <property type="component" value="Unassembled WGS sequence"/>
</dbReference>
<keyword evidence="3" id="KW-1185">Reference proteome</keyword>
<proteinExistence type="predicted"/>
<gene>
    <name evidence="2" type="ORF">GOODEAATRI_015046</name>
</gene>
<comment type="caution">
    <text evidence="2">The sequence shown here is derived from an EMBL/GenBank/DDBJ whole genome shotgun (WGS) entry which is preliminary data.</text>
</comment>
<evidence type="ECO:0008006" key="4">
    <source>
        <dbReference type="Google" id="ProtNLM"/>
    </source>
</evidence>
<organism evidence="2 3">
    <name type="scientific">Goodea atripinnis</name>
    <dbReference type="NCBI Taxonomy" id="208336"/>
    <lineage>
        <taxon>Eukaryota</taxon>
        <taxon>Metazoa</taxon>
        <taxon>Chordata</taxon>
        <taxon>Craniata</taxon>
        <taxon>Vertebrata</taxon>
        <taxon>Euteleostomi</taxon>
        <taxon>Actinopterygii</taxon>
        <taxon>Neopterygii</taxon>
        <taxon>Teleostei</taxon>
        <taxon>Neoteleostei</taxon>
        <taxon>Acanthomorphata</taxon>
        <taxon>Ovalentaria</taxon>
        <taxon>Atherinomorphae</taxon>
        <taxon>Cyprinodontiformes</taxon>
        <taxon>Goodeidae</taxon>
        <taxon>Goodea</taxon>
    </lineage>
</organism>
<protein>
    <recommendedName>
        <fullName evidence="4">Secreted protein</fullName>
    </recommendedName>
</protein>
<accession>A0ABV0N1K0</accession>
<evidence type="ECO:0000313" key="2">
    <source>
        <dbReference type="EMBL" id="MEQ2165261.1"/>
    </source>
</evidence>
<evidence type="ECO:0000256" key="1">
    <source>
        <dbReference type="SAM" id="SignalP"/>
    </source>
</evidence>
<evidence type="ECO:0000313" key="3">
    <source>
        <dbReference type="Proteomes" id="UP001476798"/>
    </source>
</evidence>
<feature type="signal peptide" evidence="1">
    <location>
        <begin position="1"/>
        <end position="20"/>
    </location>
</feature>
<dbReference type="EMBL" id="JAHRIO010021083">
    <property type="protein sequence ID" value="MEQ2165261.1"/>
    <property type="molecule type" value="Genomic_DNA"/>
</dbReference>
<sequence length="121" mass="13677">MLRVFQILRLIFVCPPSQVAFKPVSSSIPDFWIKSVSWLLDKDLQDQHSSLQLPSLDKLQTGSFLAPRSTGPSQSEPYSPSNVLSCKYFHPVLHTSILHTMDCARPDSLRTTFKYLKNNPG</sequence>
<name>A0ABV0N1K0_9TELE</name>
<keyword evidence="1" id="KW-0732">Signal</keyword>
<feature type="chain" id="PRO_5046749466" description="Secreted protein" evidence="1">
    <location>
        <begin position="21"/>
        <end position="121"/>
    </location>
</feature>